<evidence type="ECO:0000313" key="6">
    <source>
        <dbReference type="EMBL" id="GAA0813409.1"/>
    </source>
</evidence>
<evidence type="ECO:0000259" key="5">
    <source>
        <dbReference type="Pfam" id="PF02749"/>
    </source>
</evidence>
<dbReference type="InterPro" id="IPR027277">
    <property type="entry name" value="NadC/ModD"/>
</dbReference>
<gene>
    <name evidence="6" type="primary">nadC</name>
    <name evidence="6" type="ORF">GCM10009111_08770</name>
</gene>
<proteinExistence type="inferred from homology"/>
<evidence type="ECO:0000259" key="4">
    <source>
        <dbReference type="Pfam" id="PF01729"/>
    </source>
</evidence>
<name>A0ABN1L4E4_9GAMM</name>
<feature type="domain" description="Quinolinate phosphoribosyl transferase N-terminal" evidence="5">
    <location>
        <begin position="41"/>
        <end position="138"/>
    </location>
</feature>
<dbReference type="PIRSF" id="PIRSF006250">
    <property type="entry name" value="NadC_ModD"/>
    <property type="match status" value="1"/>
</dbReference>
<reference evidence="6 7" key="1">
    <citation type="journal article" date="2019" name="Int. J. Syst. Evol. Microbiol.">
        <title>The Global Catalogue of Microorganisms (GCM) 10K type strain sequencing project: providing services to taxonomists for standard genome sequencing and annotation.</title>
        <authorList>
            <consortium name="The Broad Institute Genomics Platform"/>
            <consortium name="The Broad Institute Genome Sequencing Center for Infectious Disease"/>
            <person name="Wu L."/>
            <person name="Ma J."/>
        </authorList>
    </citation>
    <scope>NUCLEOTIDE SEQUENCE [LARGE SCALE GENOMIC DNA]</scope>
    <source>
        <strain evidence="6 7">JCM 15608</strain>
    </source>
</reference>
<sequence length="306" mass="32903">MLNPLVEQQAAVKLKQDITKTVTWALCEDLGASETANASDDITAMLIPENEQAVANVITREDCIVCGVAWVNEVFAQLDASLEHTGKQEAGSLPTKITWFVNDGEAVEANTTLFELEGNARTLLTGERVALNFLQTLSATATLTSQCVKELANTNTKLLDTRKTLPGLRSAQKYAVLCGGGVNHRIGLFDAFLIKENHIAACGGIANAVATAKANHSDKTVEVEVESFDELEQALTAGADIIMLDNFTPEMIEQAVIATRGKAKLEVSGNMTIETLQEYSKAGVDYISSGALTKHVQAVDLSMRFK</sequence>
<dbReference type="InterPro" id="IPR022412">
    <property type="entry name" value="Quinolinate_PRibosylTrfase_N"/>
</dbReference>
<dbReference type="Pfam" id="PF02749">
    <property type="entry name" value="QRPTase_N"/>
    <property type="match status" value="1"/>
</dbReference>
<keyword evidence="3" id="KW-0808">Transferase</keyword>
<evidence type="ECO:0000313" key="7">
    <source>
        <dbReference type="Proteomes" id="UP001500021"/>
    </source>
</evidence>
<dbReference type="PANTHER" id="PTHR32179:SF3">
    <property type="entry name" value="NICOTINATE-NUCLEOTIDE PYROPHOSPHORYLASE [CARBOXYLATING]"/>
    <property type="match status" value="1"/>
</dbReference>
<dbReference type="Pfam" id="PF01729">
    <property type="entry name" value="QRPTase_C"/>
    <property type="match status" value="1"/>
</dbReference>
<dbReference type="RefSeq" id="WP_215980714.1">
    <property type="nucleotide sequence ID" value="NZ_BAAAFA010000002.1"/>
</dbReference>
<keyword evidence="7" id="KW-1185">Reference proteome</keyword>
<accession>A0ABN1L4E4</accession>
<comment type="caution">
    <text evidence="6">The sequence shown here is derived from an EMBL/GenBank/DDBJ whole genome shotgun (WGS) entry which is preliminary data.</text>
</comment>
<evidence type="ECO:0000256" key="3">
    <source>
        <dbReference type="PIRNR" id="PIRNR006250"/>
    </source>
</evidence>
<keyword evidence="3" id="KW-0328">Glycosyltransferase</keyword>
<dbReference type="PANTHER" id="PTHR32179">
    <property type="entry name" value="NICOTINATE-NUCLEOTIDE PYROPHOSPHORYLASE [CARBOXYLATING]"/>
    <property type="match status" value="1"/>
</dbReference>
<comment type="similarity">
    <text evidence="3">Belongs to the NadC/ModD family.</text>
</comment>
<comment type="function">
    <text evidence="1">Involved in the catabolism of quinolinic acid (QA).</text>
</comment>
<evidence type="ECO:0000256" key="2">
    <source>
        <dbReference type="ARBA" id="ARBA00033102"/>
    </source>
</evidence>
<protein>
    <recommendedName>
        <fullName evidence="2">Quinolinate phosphoribosyltransferase [decarboxylating]</fullName>
    </recommendedName>
</protein>
<dbReference type="InterPro" id="IPR004393">
    <property type="entry name" value="NadC"/>
</dbReference>
<dbReference type="Proteomes" id="UP001500021">
    <property type="component" value="Unassembled WGS sequence"/>
</dbReference>
<dbReference type="CDD" id="cd01572">
    <property type="entry name" value="QPRTase"/>
    <property type="match status" value="1"/>
</dbReference>
<dbReference type="NCBIfam" id="TIGR00078">
    <property type="entry name" value="nadC"/>
    <property type="match status" value="1"/>
</dbReference>
<dbReference type="EMBL" id="BAAAFA010000002">
    <property type="protein sequence ID" value="GAA0813409.1"/>
    <property type="molecule type" value="Genomic_DNA"/>
</dbReference>
<feature type="domain" description="Quinolinate phosphoribosyl transferase C-terminal" evidence="4">
    <location>
        <begin position="141"/>
        <end position="304"/>
    </location>
</feature>
<evidence type="ECO:0000256" key="1">
    <source>
        <dbReference type="ARBA" id="ARBA00003237"/>
    </source>
</evidence>
<dbReference type="InterPro" id="IPR002638">
    <property type="entry name" value="Quinolinate_PRibosylTrfase_C"/>
</dbReference>
<organism evidence="6 7">
    <name type="scientific">Colwellia asteriadis</name>
    <dbReference type="NCBI Taxonomy" id="517723"/>
    <lineage>
        <taxon>Bacteria</taxon>
        <taxon>Pseudomonadati</taxon>
        <taxon>Pseudomonadota</taxon>
        <taxon>Gammaproteobacteria</taxon>
        <taxon>Alteromonadales</taxon>
        <taxon>Colwelliaceae</taxon>
        <taxon>Colwellia</taxon>
    </lineage>
</organism>